<dbReference type="Proteomes" id="UP000504637">
    <property type="component" value="Unplaced"/>
</dbReference>
<dbReference type="GeneID" id="54357163"/>
<name>A0A6J3M7T0_9PEZI</name>
<evidence type="ECO:0000313" key="2">
    <source>
        <dbReference type="RefSeq" id="XP_033460989.1"/>
    </source>
</evidence>
<proteinExistence type="predicted"/>
<protein>
    <submittedName>
        <fullName evidence="2">Uncharacterized protein</fullName>
    </submittedName>
</protein>
<evidence type="ECO:0000313" key="1">
    <source>
        <dbReference type="Proteomes" id="UP000504637"/>
    </source>
</evidence>
<dbReference type="RefSeq" id="XP_033460989.1">
    <property type="nucleotide sequence ID" value="XM_033599364.1"/>
</dbReference>
<reference evidence="2" key="1">
    <citation type="submission" date="2020-01" db="EMBL/GenBank/DDBJ databases">
        <authorList>
            <consortium name="DOE Joint Genome Institute"/>
            <person name="Haridas S."/>
            <person name="Albert R."/>
            <person name="Binder M."/>
            <person name="Bloem J."/>
            <person name="Labutti K."/>
            <person name="Salamov A."/>
            <person name="Andreopoulos B."/>
            <person name="Baker S.E."/>
            <person name="Barry K."/>
            <person name="Bills G."/>
            <person name="Bluhm B.H."/>
            <person name="Cannon C."/>
            <person name="Castanera R."/>
            <person name="Culley D.E."/>
            <person name="Daum C."/>
            <person name="Ezra D."/>
            <person name="Gonzalez J.B."/>
            <person name="Henrissat B."/>
            <person name="Kuo A."/>
            <person name="Liang C."/>
            <person name="Lipzen A."/>
            <person name="Lutzoni F."/>
            <person name="Magnuson J."/>
            <person name="Mondo S."/>
            <person name="Nolan M."/>
            <person name="Ohm R."/>
            <person name="Pangilinan J."/>
            <person name="Park H.-J."/>
            <person name="Ramirez L."/>
            <person name="Alfaro M."/>
            <person name="Sun H."/>
            <person name="Tritt A."/>
            <person name="Yoshinaga Y."/>
            <person name="Zwiers L.-H."/>
            <person name="Turgeon B.G."/>
            <person name="Goodwin S.B."/>
            <person name="Spatafora J.W."/>
            <person name="Crous P.W."/>
            <person name="Grigoriev I.V."/>
        </authorList>
    </citation>
    <scope>NUCLEOTIDE SEQUENCE</scope>
    <source>
        <strain evidence="2">CBS 342.82</strain>
    </source>
</reference>
<accession>A0A6J3M7T0</accession>
<gene>
    <name evidence="2" type="ORF">K489DRAFT_169999</name>
</gene>
<sequence>MVRSCLCGSGSAGILCMLCESAALARLEIYSIYLCTAAGSLLEDQAEKNAASLRVRNR</sequence>
<organism evidence="2">
    <name type="scientific">Dissoconium aciculare CBS 342.82</name>
    <dbReference type="NCBI Taxonomy" id="1314786"/>
    <lineage>
        <taxon>Eukaryota</taxon>
        <taxon>Fungi</taxon>
        <taxon>Dikarya</taxon>
        <taxon>Ascomycota</taxon>
        <taxon>Pezizomycotina</taxon>
        <taxon>Dothideomycetes</taxon>
        <taxon>Dothideomycetidae</taxon>
        <taxon>Mycosphaerellales</taxon>
        <taxon>Dissoconiaceae</taxon>
        <taxon>Dissoconium</taxon>
    </lineage>
</organism>
<reference evidence="2" key="3">
    <citation type="submission" date="2025-08" db="UniProtKB">
        <authorList>
            <consortium name="RefSeq"/>
        </authorList>
    </citation>
    <scope>IDENTIFICATION</scope>
    <source>
        <strain evidence="2">CBS 342.82</strain>
    </source>
</reference>
<reference evidence="2" key="2">
    <citation type="submission" date="2020-04" db="EMBL/GenBank/DDBJ databases">
        <authorList>
            <consortium name="NCBI Genome Project"/>
        </authorList>
    </citation>
    <scope>NUCLEOTIDE SEQUENCE</scope>
    <source>
        <strain evidence="2">CBS 342.82</strain>
    </source>
</reference>
<keyword evidence="1" id="KW-1185">Reference proteome</keyword>
<dbReference type="AlphaFoldDB" id="A0A6J3M7T0"/>